<dbReference type="AlphaFoldDB" id="A0A6B0XY42"/>
<proteinExistence type="predicted"/>
<keyword evidence="1" id="KW-1133">Transmembrane helix</keyword>
<evidence type="ECO:0000313" key="2">
    <source>
        <dbReference type="EMBL" id="MXY33115.1"/>
    </source>
</evidence>
<gene>
    <name evidence="2" type="ORF">F4Y60_03300</name>
</gene>
<organism evidence="2">
    <name type="scientific">Boseongicola sp. SB0664_bin_43</name>
    <dbReference type="NCBI Taxonomy" id="2604844"/>
    <lineage>
        <taxon>Bacteria</taxon>
        <taxon>Pseudomonadati</taxon>
        <taxon>Pseudomonadota</taxon>
        <taxon>Alphaproteobacteria</taxon>
        <taxon>Rhodobacterales</taxon>
        <taxon>Paracoccaceae</taxon>
        <taxon>Boseongicola</taxon>
    </lineage>
</organism>
<dbReference type="EMBL" id="VXRY01000128">
    <property type="protein sequence ID" value="MXY33115.1"/>
    <property type="molecule type" value="Genomic_DNA"/>
</dbReference>
<comment type="caution">
    <text evidence="2">The sequence shown here is derived from an EMBL/GenBank/DDBJ whole genome shotgun (WGS) entry which is preliminary data.</text>
</comment>
<sequence length="59" mass="6585">MGYDIANWDAVEGALYMGAHSSWEVIWTVIAALVCIGAVYLGSRHEHDAYKRMQEGKDV</sequence>
<protein>
    <submittedName>
        <fullName evidence="2">Uncharacterized protein</fullName>
    </submittedName>
</protein>
<name>A0A6B0XY42_9RHOB</name>
<keyword evidence="1" id="KW-0812">Transmembrane</keyword>
<keyword evidence="1" id="KW-0472">Membrane</keyword>
<accession>A0A6B0XY42</accession>
<evidence type="ECO:0000256" key="1">
    <source>
        <dbReference type="SAM" id="Phobius"/>
    </source>
</evidence>
<reference evidence="2" key="1">
    <citation type="submission" date="2019-09" db="EMBL/GenBank/DDBJ databases">
        <title>Characterisation of the sponge microbiome using genome-centric metagenomics.</title>
        <authorList>
            <person name="Engelberts J.P."/>
            <person name="Robbins S.J."/>
            <person name="De Goeij J.M."/>
            <person name="Aranda M."/>
            <person name="Bell S.C."/>
            <person name="Webster N.S."/>
        </authorList>
    </citation>
    <scope>NUCLEOTIDE SEQUENCE</scope>
    <source>
        <strain evidence="2">SB0664_bin_43</strain>
    </source>
</reference>
<feature type="transmembrane region" description="Helical" evidence="1">
    <location>
        <begin position="25"/>
        <end position="43"/>
    </location>
</feature>